<feature type="region of interest" description="Disordered" evidence="2">
    <location>
        <begin position="203"/>
        <end position="256"/>
    </location>
</feature>
<proteinExistence type="predicted"/>
<organism evidence="4 5">
    <name type="scientific">Pseudonocardia humida</name>
    <dbReference type="NCBI Taxonomy" id="2800819"/>
    <lineage>
        <taxon>Bacteria</taxon>
        <taxon>Bacillati</taxon>
        <taxon>Actinomycetota</taxon>
        <taxon>Actinomycetes</taxon>
        <taxon>Pseudonocardiales</taxon>
        <taxon>Pseudonocardiaceae</taxon>
        <taxon>Pseudonocardia</taxon>
    </lineage>
</organism>
<evidence type="ECO:0000256" key="2">
    <source>
        <dbReference type="SAM" id="MobiDB-lite"/>
    </source>
</evidence>
<dbReference type="InterPro" id="IPR000551">
    <property type="entry name" value="MerR-type_HTH_dom"/>
</dbReference>
<accession>A0ABT1A6L0</accession>
<evidence type="ECO:0000313" key="5">
    <source>
        <dbReference type="Proteomes" id="UP001165283"/>
    </source>
</evidence>
<comment type="caution">
    <text evidence="4">The sequence shown here is derived from an EMBL/GenBank/DDBJ whole genome shotgun (WGS) entry which is preliminary data.</text>
</comment>
<evidence type="ECO:0000313" key="4">
    <source>
        <dbReference type="EMBL" id="MCO1658469.1"/>
    </source>
</evidence>
<reference evidence="4" key="1">
    <citation type="submission" date="2021-04" db="EMBL/GenBank/DDBJ databases">
        <title>Pseudonocardia sp. nov., isolated from sandy soil of mangrove forest.</title>
        <authorList>
            <person name="Zan Z."/>
            <person name="Huang R."/>
            <person name="Liu W."/>
        </authorList>
    </citation>
    <scope>NUCLEOTIDE SEQUENCE</scope>
    <source>
        <strain evidence="4">S2-4</strain>
    </source>
</reference>
<gene>
    <name evidence="4" type="ORF">KDL28_25715</name>
</gene>
<dbReference type="SMART" id="SM00422">
    <property type="entry name" value="HTH_MERR"/>
    <property type="match status" value="1"/>
</dbReference>
<dbReference type="CDD" id="cd00592">
    <property type="entry name" value="HTH_MerR-like"/>
    <property type="match status" value="1"/>
</dbReference>
<dbReference type="Gene3D" id="1.10.1660.10">
    <property type="match status" value="1"/>
</dbReference>
<protein>
    <submittedName>
        <fullName evidence="4">MerR family transcriptional regulator</fullName>
    </submittedName>
</protein>
<sequence length="256" mass="28474">MTIGQLAAFAGVTTKAVRHYHERGLLPEPPRDAAGYRRYDAEHAVHLVKIRTLAAAGVPLARIEELLAADPDRFADAIAEIDRALQQRAVDIARARERVAQLRTGDRLFVSAEVAELLDRLLALGVSRRAVQMERDRWILLQSIAPEQAASWTADKLDAIDDPEFRALYLDFDAAFDWSPDDPRLADLAERTRRWLATRHRAGPEDALPDPMLSRFVSTSPAESSPAWERLTEITSRHKTGQDGAPPETHGGAPPR</sequence>
<keyword evidence="1" id="KW-0238">DNA-binding</keyword>
<dbReference type="SUPFAM" id="SSF46955">
    <property type="entry name" value="Putative DNA-binding domain"/>
    <property type="match status" value="1"/>
</dbReference>
<dbReference type="Proteomes" id="UP001165283">
    <property type="component" value="Unassembled WGS sequence"/>
</dbReference>
<feature type="domain" description="HTH merR-type" evidence="3">
    <location>
        <begin position="1"/>
        <end position="69"/>
    </location>
</feature>
<dbReference type="PRINTS" id="PR00040">
    <property type="entry name" value="HTHMERR"/>
</dbReference>
<keyword evidence="5" id="KW-1185">Reference proteome</keyword>
<dbReference type="PANTHER" id="PTHR30204:SF93">
    <property type="entry name" value="HTH MERR-TYPE DOMAIN-CONTAINING PROTEIN"/>
    <property type="match status" value="1"/>
</dbReference>
<dbReference type="RefSeq" id="WP_252442435.1">
    <property type="nucleotide sequence ID" value="NZ_JAGSOV010000054.1"/>
</dbReference>
<dbReference type="EMBL" id="JAGSOV010000054">
    <property type="protein sequence ID" value="MCO1658469.1"/>
    <property type="molecule type" value="Genomic_DNA"/>
</dbReference>
<dbReference type="Pfam" id="PF13411">
    <property type="entry name" value="MerR_1"/>
    <property type="match status" value="1"/>
</dbReference>
<dbReference type="PANTHER" id="PTHR30204">
    <property type="entry name" value="REDOX-CYCLING DRUG-SENSING TRANSCRIPTIONAL ACTIVATOR SOXR"/>
    <property type="match status" value="1"/>
</dbReference>
<dbReference type="InterPro" id="IPR047057">
    <property type="entry name" value="MerR_fam"/>
</dbReference>
<name>A0ABT1A6L0_9PSEU</name>
<dbReference type="InterPro" id="IPR009061">
    <property type="entry name" value="DNA-bd_dom_put_sf"/>
</dbReference>
<evidence type="ECO:0000256" key="1">
    <source>
        <dbReference type="ARBA" id="ARBA00023125"/>
    </source>
</evidence>
<evidence type="ECO:0000259" key="3">
    <source>
        <dbReference type="PROSITE" id="PS50937"/>
    </source>
</evidence>
<dbReference type="PROSITE" id="PS50937">
    <property type="entry name" value="HTH_MERR_2"/>
    <property type="match status" value="1"/>
</dbReference>